<dbReference type="EMBL" id="CAJHOF010000018">
    <property type="protein sequence ID" value="CAD7289582.1"/>
    <property type="molecule type" value="Genomic_DNA"/>
</dbReference>
<sequence>MKYYKNTQNEIYAYDDNINQTILNELIAKHKLTPLNKKELETLNKPKEQDKLTSLKEQFINAIDEVLNSEAKKKGYDDIKSARSYAGYDNAFRLESEAFGKWSANVWQWGYALLERIKNGEVDINTLELSQVLKDMPKLEITNKE</sequence>
<gene>
    <name evidence="1" type="ORF">LMG7974_01659</name>
</gene>
<protein>
    <submittedName>
        <fullName evidence="1">Uncharacterized protein</fullName>
    </submittedName>
</protein>
<evidence type="ECO:0000313" key="2">
    <source>
        <dbReference type="Proteomes" id="UP000789803"/>
    </source>
</evidence>
<organism evidence="1 2">
    <name type="scientific">Campylobacter majalis</name>
    <dbReference type="NCBI Taxonomy" id="2790656"/>
    <lineage>
        <taxon>Bacteria</taxon>
        <taxon>Pseudomonadati</taxon>
        <taxon>Campylobacterota</taxon>
        <taxon>Epsilonproteobacteria</taxon>
        <taxon>Campylobacterales</taxon>
        <taxon>Campylobacteraceae</taxon>
        <taxon>Campylobacter</taxon>
    </lineage>
</organism>
<dbReference type="RefSeq" id="WP_229933434.1">
    <property type="nucleotide sequence ID" value="NZ_CAJHOF010000018.1"/>
</dbReference>
<comment type="caution">
    <text evidence="1">The sequence shown here is derived from an EMBL/GenBank/DDBJ whole genome shotgun (WGS) entry which is preliminary data.</text>
</comment>
<dbReference type="Proteomes" id="UP000789803">
    <property type="component" value="Unassembled WGS sequence"/>
</dbReference>
<keyword evidence="2" id="KW-1185">Reference proteome</keyword>
<reference evidence="1 2" key="1">
    <citation type="submission" date="2020-11" db="EMBL/GenBank/DDBJ databases">
        <authorList>
            <person name="Peeters C."/>
        </authorList>
    </citation>
    <scope>NUCLEOTIDE SEQUENCE [LARGE SCALE GENOMIC DNA]</scope>
    <source>
        <strain evidence="1 2">LMG 7974</strain>
    </source>
</reference>
<evidence type="ECO:0000313" key="1">
    <source>
        <dbReference type="EMBL" id="CAD7289582.1"/>
    </source>
</evidence>
<accession>A0ABN7KCF0</accession>
<name>A0ABN7KCF0_9BACT</name>
<proteinExistence type="predicted"/>